<accession>A0A8J3P0A1</accession>
<dbReference type="AlphaFoldDB" id="A0A8J3P0A1"/>
<comment type="caution">
    <text evidence="3">The sequence shown here is derived from an EMBL/GenBank/DDBJ whole genome shotgun (WGS) entry which is preliminary data.</text>
</comment>
<protein>
    <recommendedName>
        <fullName evidence="2">CBU-0592-like domain-containing protein</fullName>
    </recommendedName>
</protein>
<keyword evidence="4" id="KW-1185">Reference proteome</keyword>
<sequence length="99" mass="10311">MSVGLLVEVVGWLGAAALLLAYGLLSSGRLAAGTTYQLLNLAGAVALAVNGVVHRALPSVAVNVVWLVIGLAALRGLARHRRHARHRAEPHDDPAQPGR</sequence>
<dbReference type="InterPro" id="IPR058058">
    <property type="entry name" value="CBU_0592-like"/>
</dbReference>
<dbReference type="RefSeq" id="WP_203831942.1">
    <property type="nucleotide sequence ID" value="NZ_BONH01000019.1"/>
</dbReference>
<name>A0A8J3P0A1_9ACTN</name>
<feature type="transmembrane region" description="Helical" evidence="1">
    <location>
        <begin position="6"/>
        <end position="25"/>
    </location>
</feature>
<reference evidence="3 4" key="1">
    <citation type="submission" date="2021-01" db="EMBL/GenBank/DDBJ databases">
        <title>Whole genome shotgun sequence of Catellatospora citrea NBRC 14495.</title>
        <authorList>
            <person name="Komaki H."/>
            <person name="Tamura T."/>
        </authorList>
    </citation>
    <scope>NUCLEOTIDE SEQUENCE [LARGE SCALE GENOMIC DNA]</scope>
    <source>
        <strain evidence="3 4">NBRC 14495</strain>
    </source>
</reference>
<evidence type="ECO:0000256" key="1">
    <source>
        <dbReference type="SAM" id="Phobius"/>
    </source>
</evidence>
<dbReference type="Pfam" id="PF26604">
    <property type="entry name" value="CBU_0592"/>
    <property type="match status" value="1"/>
</dbReference>
<keyword evidence="1" id="KW-0812">Transmembrane</keyword>
<feature type="transmembrane region" description="Helical" evidence="1">
    <location>
        <begin position="37"/>
        <end position="54"/>
    </location>
</feature>
<dbReference type="NCBIfam" id="NF047864">
    <property type="entry name" value="CBU_0592_membra"/>
    <property type="match status" value="1"/>
</dbReference>
<keyword evidence="1" id="KW-0472">Membrane</keyword>
<evidence type="ECO:0000259" key="2">
    <source>
        <dbReference type="Pfam" id="PF26604"/>
    </source>
</evidence>
<feature type="domain" description="CBU-0592-like" evidence="2">
    <location>
        <begin position="8"/>
        <end position="80"/>
    </location>
</feature>
<dbReference type="EMBL" id="BONH01000019">
    <property type="protein sequence ID" value="GIF99102.1"/>
    <property type="molecule type" value="Genomic_DNA"/>
</dbReference>
<evidence type="ECO:0000313" key="3">
    <source>
        <dbReference type="EMBL" id="GIF99102.1"/>
    </source>
</evidence>
<dbReference type="Proteomes" id="UP000659904">
    <property type="component" value="Unassembled WGS sequence"/>
</dbReference>
<feature type="transmembrane region" description="Helical" evidence="1">
    <location>
        <begin position="60"/>
        <end position="78"/>
    </location>
</feature>
<proteinExistence type="predicted"/>
<evidence type="ECO:0000313" key="4">
    <source>
        <dbReference type="Proteomes" id="UP000659904"/>
    </source>
</evidence>
<gene>
    <name evidence="3" type="ORF">Cci01nite_41960</name>
</gene>
<keyword evidence="1" id="KW-1133">Transmembrane helix</keyword>
<organism evidence="3 4">
    <name type="scientific">Catellatospora citrea</name>
    <dbReference type="NCBI Taxonomy" id="53366"/>
    <lineage>
        <taxon>Bacteria</taxon>
        <taxon>Bacillati</taxon>
        <taxon>Actinomycetota</taxon>
        <taxon>Actinomycetes</taxon>
        <taxon>Micromonosporales</taxon>
        <taxon>Micromonosporaceae</taxon>
        <taxon>Catellatospora</taxon>
    </lineage>
</organism>